<dbReference type="GO" id="GO:0008483">
    <property type="term" value="F:transaminase activity"/>
    <property type="evidence" value="ECO:0007669"/>
    <property type="project" value="UniProtKB-KW"/>
</dbReference>
<keyword evidence="9" id="KW-1185">Reference proteome</keyword>
<dbReference type="FunFam" id="3.40.640.10:FF:000033">
    <property type="entry name" value="Aspartate aminotransferase"/>
    <property type="match status" value="1"/>
</dbReference>
<gene>
    <name evidence="8" type="ordered locus">Mzhil_1919</name>
</gene>
<protein>
    <submittedName>
        <fullName evidence="8">Aminotransferase class I and II</fullName>
    </submittedName>
</protein>
<dbReference type="InterPro" id="IPR015421">
    <property type="entry name" value="PyrdxlP-dep_Trfase_major"/>
</dbReference>
<dbReference type="PANTHER" id="PTHR46383:SF3">
    <property type="entry name" value="ASPARTATE AMINOTRANSFERASE-RELATED"/>
    <property type="match status" value="1"/>
</dbReference>
<dbReference type="InterPro" id="IPR004839">
    <property type="entry name" value="Aminotransferase_I/II_large"/>
</dbReference>
<evidence type="ECO:0000256" key="6">
    <source>
        <dbReference type="ARBA" id="ARBA00022898"/>
    </source>
</evidence>
<dbReference type="InterPro" id="IPR050596">
    <property type="entry name" value="AspAT/PAT-like"/>
</dbReference>
<comment type="subunit">
    <text evidence="3">Homodimer.</text>
</comment>
<dbReference type="SUPFAM" id="SSF53383">
    <property type="entry name" value="PLP-dependent transferases"/>
    <property type="match status" value="1"/>
</dbReference>
<evidence type="ECO:0000256" key="5">
    <source>
        <dbReference type="ARBA" id="ARBA00022679"/>
    </source>
</evidence>
<evidence type="ECO:0000256" key="2">
    <source>
        <dbReference type="ARBA" id="ARBA00007441"/>
    </source>
</evidence>
<dbReference type="Gene3D" id="3.90.1150.10">
    <property type="entry name" value="Aspartate Aminotransferase, domain 1"/>
    <property type="match status" value="1"/>
</dbReference>
<evidence type="ECO:0000256" key="4">
    <source>
        <dbReference type="ARBA" id="ARBA00022576"/>
    </source>
</evidence>
<dbReference type="AlphaFoldDB" id="F7XKI0"/>
<dbReference type="HOGENOM" id="CLU_017584_4_3_2"/>
<keyword evidence="4 8" id="KW-0032">Aminotransferase</keyword>
<dbReference type="STRING" id="679901.Mzhil_1919"/>
<feature type="domain" description="Aminotransferase class I/classII large" evidence="7">
    <location>
        <begin position="31"/>
        <end position="365"/>
    </location>
</feature>
<dbReference type="InterPro" id="IPR015422">
    <property type="entry name" value="PyrdxlP-dep_Trfase_small"/>
</dbReference>
<accession>F7XKI0</accession>
<dbReference type="GO" id="GO:0006520">
    <property type="term" value="P:amino acid metabolic process"/>
    <property type="evidence" value="ECO:0007669"/>
    <property type="project" value="InterPro"/>
</dbReference>
<organism evidence="8 9">
    <name type="scientific">Methanosalsum zhilinae (strain DSM 4017 / NBRC 107636 / OCM 62 / WeN5)</name>
    <name type="common">Methanohalophilus zhilinae</name>
    <dbReference type="NCBI Taxonomy" id="679901"/>
    <lineage>
        <taxon>Archaea</taxon>
        <taxon>Methanobacteriati</taxon>
        <taxon>Methanobacteriota</taxon>
        <taxon>Stenosarchaea group</taxon>
        <taxon>Methanomicrobia</taxon>
        <taxon>Methanosarcinales</taxon>
        <taxon>Methanosarcinaceae</taxon>
        <taxon>Methanosalsum</taxon>
    </lineage>
</organism>
<proteinExistence type="inferred from homology"/>
<sequence length="375" mass="40442">MDMAGKRFARRVKDIDISGIRKMFESAGPGAINLGLGQPDFDTPSHIKEAAICAIREGFTGYTPGPGILELRTALCEKFKNENGLEFSPSEIIVTSGASEALEIALACLVEPGDEVLIPDPGFVSYKTLTTIMGAKAVPVPLEEDLTLSPQKLTEYIGPATRAFIVNSPANPTGAVQSPEDMKAFSQIADDHNITMICDEVYEHFIYEGRHVSPALYSDNVITVNAVSKTYAMTGWRLGYVAARDEYIQQMLKIHQYVQACANSIAQKAAVAAVGGSLEPVITMREEFRKRRNVLVEGLNSIGLDCALPGGAFYAFPYAGDDYPDIVSELISSGVIVVPGSAFGSNGSGHIRISYAASMDDIKQALDIMEKTIRC</sequence>
<name>F7XKI0_METZD</name>
<dbReference type="Pfam" id="PF00155">
    <property type="entry name" value="Aminotran_1_2"/>
    <property type="match status" value="1"/>
</dbReference>
<dbReference type="EMBL" id="CP002101">
    <property type="protein sequence ID" value="AEH61754.1"/>
    <property type="molecule type" value="Genomic_DNA"/>
</dbReference>
<dbReference type="InterPro" id="IPR015424">
    <property type="entry name" value="PyrdxlP-dep_Trfase"/>
</dbReference>
<evidence type="ECO:0000313" key="8">
    <source>
        <dbReference type="EMBL" id="AEH61754.1"/>
    </source>
</evidence>
<evidence type="ECO:0000256" key="3">
    <source>
        <dbReference type="ARBA" id="ARBA00011738"/>
    </source>
</evidence>
<reference evidence="8" key="1">
    <citation type="submission" date="2010-07" db="EMBL/GenBank/DDBJ databases">
        <title>The complete genome of Methanosalsum zhilinae DSM 4017.</title>
        <authorList>
            <consortium name="US DOE Joint Genome Institute (JGI-PGF)"/>
            <person name="Lucas S."/>
            <person name="Copeland A."/>
            <person name="Lapidus A."/>
            <person name="Glavina del Rio T."/>
            <person name="Dalin E."/>
            <person name="Tice H."/>
            <person name="Bruce D."/>
            <person name="Goodwin L."/>
            <person name="Pitluck S."/>
            <person name="Kyrpides N."/>
            <person name="Mavromatis K."/>
            <person name="Ovchinnikova G."/>
            <person name="Daligault H."/>
            <person name="Detter J.C."/>
            <person name="Han C."/>
            <person name="Tapia R."/>
            <person name="Larimer F."/>
            <person name="Land M."/>
            <person name="Hauser L."/>
            <person name="Markowitz V."/>
            <person name="Cheng J.-F."/>
            <person name="Hugenholtz P."/>
            <person name="Woyke T."/>
            <person name="Wu D."/>
            <person name="Spring S."/>
            <person name="Schueler E."/>
            <person name="Brambilla E."/>
            <person name="Klenk H.-P."/>
            <person name="Eisen J.A."/>
        </authorList>
    </citation>
    <scope>NUCLEOTIDE SEQUENCE</scope>
    <source>
        <strain evidence="8">DSM 4017</strain>
    </source>
</reference>
<dbReference type="CDD" id="cd00609">
    <property type="entry name" value="AAT_like"/>
    <property type="match status" value="1"/>
</dbReference>
<evidence type="ECO:0000313" key="9">
    <source>
        <dbReference type="Proteomes" id="UP000006622"/>
    </source>
</evidence>
<dbReference type="GO" id="GO:0030170">
    <property type="term" value="F:pyridoxal phosphate binding"/>
    <property type="evidence" value="ECO:0007669"/>
    <property type="project" value="InterPro"/>
</dbReference>
<comment type="cofactor">
    <cofactor evidence="1">
        <name>pyridoxal 5'-phosphate</name>
        <dbReference type="ChEBI" id="CHEBI:597326"/>
    </cofactor>
</comment>
<dbReference type="Proteomes" id="UP000006622">
    <property type="component" value="Chromosome"/>
</dbReference>
<comment type="similarity">
    <text evidence="2">Belongs to the class-I pyridoxal-phosphate-dependent aminotransferase family.</text>
</comment>
<keyword evidence="5 8" id="KW-0808">Transferase</keyword>
<evidence type="ECO:0000256" key="1">
    <source>
        <dbReference type="ARBA" id="ARBA00001933"/>
    </source>
</evidence>
<dbReference type="KEGG" id="mzh:Mzhil_1919"/>
<keyword evidence="6" id="KW-0663">Pyridoxal phosphate</keyword>
<dbReference type="Gene3D" id="3.40.640.10">
    <property type="entry name" value="Type I PLP-dependent aspartate aminotransferase-like (Major domain)"/>
    <property type="match status" value="1"/>
</dbReference>
<dbReference type="PANTHER" id="PTHR46383">
    <property type="entry name" value="ASPARTATE AMINOTRANSFERASE"/>
    <property type="match status" value="1"/>
</dbReference>
<evidence type="ECO:0000259" key="7">
    <source>
        <dbReference type="Pfam" id="PF00155"/>
    </source>
</evidence>